<feature type="compositionally biased region" description="Basic residues" evidence="12">
    <location>
        <begin position="456"/>
        <end position="468"/>
    </location>
</feature>
<evidence type="ECO:0000313" key="15">
    <source>
        <dbReference type="Proteomes" id="UP001175227"/>
    </source>
</evidence>
<evidence type="ECO:0000256" key="4">
    <source>
        <dbReference type="ARBA" id="ARBA00022723"/>
    </source>
</evidence>
<keyword evidence="8" id="KW-0503">Monooxygenase</keyword>
<gene>
    <name evidence="14" type="ORF">IW261DRAFT_1423286</name>
</gene>
<evidence type="ECO:0000256" key="3">
    <source>
        <dbReference type="ARBA" id="ARBA00022525"/>
    </source>
</evidence>
<keyword evidence="10" id="KW-0325">Glycoprotein</keyword>
<keyword evidence="5 13" id="KW-0732">Signal</keyword>
<evidence type="ECO:0000256" key="11">
    <source>
        <dbReference type="ARBA" id="ARBA00046340"/>
    </source>
</evidence>
<dbReference type="GO" id="GO:0046872">
    <property type="term" value="F:metal ion binding"/>
    <property type="evidence" value="ECO:0007669"/>
    <property type="project" value="UniProtKB-KW"/>
</dbReference>
<keyword evidence="4" id="KW-0479">Metal-binding</keyword>
<evidence type="ECO:0000256" key="13">
    <source>
        <dbReference type="SAM" id="SignalP"/>
    </source>
</evidence>
<comment type="subcellular location">
    <subcellularLocation>
        <location evidence="2">Secreted</location>
    </subcellularLocation>
</comment>
<keyword evidence="3" id="KW-0964">Secreted</keyword>
<proteinExistence type="inferred from homology"/>
<evidence type="ECO:0000256" key="6">
    <source>
        <dbReference type="ARBA" id="ARBA00023002"/>
    </source>
</evidence>
<evidence type="ECO:0000256" key="12">
    <source>
        <dbReference type="SAM" id="MobiDB-lite"/>
    </source>
</evidence>
<dbReference type="Proteomes" id="UP001175227">
    <property type="component" value="Unassembled WGS sequence"/>
</dbReference>
<dbReference type="AlphaFoldDB" id="A0AA39NXX6"/>
<feature type="region of interest" description="Disordered" evidence="12">
    <location>
        <begin position="270"/>
        <end position="468"/>
    </location>
</feature>
<keyword evidence="9" id="KW-1015">Disulfide bond</keyword>
<reference evidence="14" key="1">
    <citation type="submission" date="2023-06" db="EMBL/GenBank/DDBJ databases">
        <authorList>
            <consortium name="Lawrence Berkeley National Laboratory"/>
            <person name="Ahrendt S."/>
            <person name="Sahu N."/>
            <person name="Indic B."/>
            <person name="Wong-Bajracharya J."/>
            <person name="Merenyi Z."/>
            <person name="Ke H.-M."/>
            <person name="Monk M."/>
            <person name="Kocsube S."/>
            <person name="Drula E."/>
            <person name="Lipzen A."/>
            <person name="Balint B."/>
            <person name="Henrissat B."/>
            <person name="Andreopoulos B."/>
            <person name="Martin F.M."/>
            <person name="Harder C.B."/>
            <person name="Rigling D."/>
            <person name="Ford K.L."/>
            <person name="Foster G.D."/>
            <person name="Pangilinan J."/>
            <person name="Papanicolaou A."/>
            <person name="Barry K."/>
            <person name="LaButti K."/>
            <person name="Viragh M."/>
            <person name="Koriabine M."/>
            <person name="Yan M."/>
            <person name="Riley R."/>
            <person name="Champramary S."/>
            <person name="Plett K.L."/>
            <person name="Tsai I.J."/>
            <person name="Slot J."/>
            <person name="Sipos G."/>
            <person name="Plett J."/>
            <person name="Nagy L.G."/>
            <person name="Grigoriev I.V."/>
        </authorList>
    </citation>
    <scope>NUCLEOTIDE SEQUENCE</scope>
    <source>
        <strain evidence="14">ICMP 16352</strain>
    </source>
</reference>
<comment type="caution">
    <text evidence="14">The sequence shown here is derived from an EMBL/GenBank/DDBJ whole genome shotgun (WGS) entry which is preliminary data.</text>
</comment>
<evidence type="ECO:0000256" key="7">
    <source>
        <dbReference type="ARBA" id="ARBA00023008"/>
    </source>
</evidence>
<protein>
    <submittedName>
        <fullName evidence="14">Uncharacterized protein</fullName>
    </submittedName>
</protein>
<dbReference type="GO" id="GO:0004497">
    <property type="term" value="F:monooxygenase activity"/>
    <property type="evidence" value="ECO:0007669"/>
    <property type="project" value="UniProtKB-KW"/>
</dbReference>
<dbReference type="EMBL" id="JAUEPR010000030">
    <property type="protein sequence ID" value="KAK0473920.1"/>
    <property type="molecule type" value="Genomic_DNA"/>
</dbReference>
<dbReference type="GO" id="GO:0005576">
    <property type="term" value="C:extracellular region"/>
    <property type="evidence" value="ECO:0007669"/>
    <property type="project" value="UniProtKB-SubCell"/>
</dbReference>
<dbReference type="Pfam" id="PF22810">
    <property type="entry name" value="LPMO_AA14"/>
    <property type="match status" value="1"/>
</dbReference>
<keyword evidence="6" id="KW-0560">Oxidoreductase</keyword>
<evidence type="ECO:0000313" key="14">
    <source>
        <dbReference type="EMBL" id="KAK0473920.1"/>
    </source>
</evidence>
<dbReference type="InterPro" id="IPR054497">
    <property type="entry name" value="LPMO_AA14"/>
</dbReference>
<evidence type="ECO:0000256" key="10">
    <source>
        <dbReference type="ARBA" id="ARBA00023180"/>
    </source>
</evidence>
<evidence type="ECO:0000256" key="1">
    <source>
        <dbReference type="ARBA" id="ARBA00001973"/>
    </source>
</evidence>
<feature type="chain" id="PRO_5041329983" evidence="13">
    <location>
        <begin position="18"/>
        <end position="468"/>
    </location>
</feature>
<organism evidence="14 15">
    <name type="scientific">Armillaria novae-zelandiae</name>
    <dbReference type="NCBI Taxonomy" id="153914"/>
    <lineage>
        <taxon>Eukaryota</taxon>
        <taxon>Fungi</taxon>
        <taxon>Dikarya</taxon>
        <taxon>Basidiomycota</taxon>
        <taxon>Agaricomycotina</taxon>
        <taxon>Agaricomycetes</taxon>
        <taxon>Agaricomycetidae</taxon>
        <taxon>Agaricales</taxon>
        <taxon>Marasmiineae</taxon>
        <taxon>Physalacriaceae</taxon>
        <taxon>Armillaria</taxon>
    </lineage>
</organism>
<feature type="signal peptide" evidence="13">
    <location>
        <begin position="1"/>
        <end position="17"/>
    </location>
</feature>
<feature type="compositionally biased region" description="Basic and acidic residues" evidence="12">
    <location>
        <begin position="428"/>
        <end position="438"/>
    </location>
</feature>
<evidence type="ECO:0000256" key="2">
    <source>
        <dbReference type="ARBA" id="ARBA00004613"/>
    </source>
</evidence>
<evidence type="ECO:0000256" key="9">
    <source>
        <dbReference type="ARBA" id="ARBA00023157"/>
    </source>
</evidence>
<feature type="compositionally biased region" description="Basic residues" evidence="12">
    <location>
        <begin position="415"/>
        <end position="427"/>
    </location>
</feature>
<feature type="compositionally biased region" description="Low complexity" evidence="12">
    <location>
        <begin position="296"/>
        <end position="411"/>
    </location>
</feature>
<sequence>MFTTFAAALVLAQAVRGHVAPFHPSMWCFSGTSGSNINAQEAVNPVYQLGYSGYWMHANTGCLSQPPADNTFLELPAGGSFNVEIAANRAFTSFSYNGTEVSDWADGQAHEELYGAHSECVTSPNLHAQNESMAAGTAFAISYTSDISAVSEDNLVVFTVAPKTPWKLVASYDVPAELPACPDGGCICAWGWVPNGCGIPNMYMHPFRCTVTGATGTAAVGTPKTPVWCEDDQSKCVSGPKKFLIWNQNEADTVSVDGYDLAGEPRSPGYNTKMGFEGGAQNDIFTGASTGGGSSSGSSSSSSSSSDPAEYASTSSAASASSAAPQTTSTSASTTSVAPATTESSESSTVAVPTATPSSASSSSAAPVTTPSSSTAASSSSAAAQTSAASACPASHTHASASSTGSAATPSKTCRERHPHNGKKRAAKRDTSSKRESVLSKNDSVPSIHDSAPLKRSLRSHRRRASSW</sequence>
<name>A0AA39NXX6_9AGAR</name>
<evidence type="ECO:0000256" key="8">
    <source>
        <dbReference type="ARBA" id="ARBA00023033"/>
    </source>
</evidence>
<comment type="cofactor">
    <cofactor evidence="1">
        <name>Cu(2+)</name>
        <dbReference type="ChEBI" id="CHEBI:29036"/>
    </cofactor>
</comment>
<comment type="similarity">
    <text evidence="11">Belongs to the polysaccharide monooxygenase AA14 family.</text>
</comment>
<keyword evidence="15" id="KW-1185">Reference proteome</keyword>
<evidence type="ECO:0000256" key="5">
    <source>
        <dbReference type="ARBA" id="ARBA00022729"/>
    </source>
</evidence>
<keyword evidence="7" id="KW-0186">Copper</keyword>
<accession>A0AA39NXX6</accession>